<evidence type="ECO:0000313" key="3">
    <source>
        <dbReference type="Proteomes" id="UP000247512"/>
    </source>
</evidence>
<dbReference type="Pfam" id="PF05119">
    <property type="entry name" value="Terminase_4"/>
    <property type="match status" value="1"/>
</dbReference>
<name>A0ABX5P6F8_9PROT</name>
<feature type="compositionally biased region" description="Acidic residues" evidence="1">
    <location>
        <begin position="97"/>
        <end position="109"/>
    </location>
</feature>
<evidence type="ECO:0000256" key="1">
    <source>
        <dbReference type="SAM" id="MobiDB-lite"/>
    </source>
</evidence>
<evidence type="ECO:0000313" key="2">
    <source>
        <dbReference type="EMBL" id="PYD64819.1"/>
    </source>
</evidence>
<proteinExistence type="predicted"/>
<sequence length="109" mass="12760">MTKEEYKQRLIEILDLKDGDFCLALDQFSQLLQDQDKLQKAVDTQGFTYQAGDLWKPNPAVGQLREAQKQILTFYSRFGLTPRDKQLLMRESHHDDGDQDFSEYSDLQD</sequence>
<dbReference type="EMBL" id="NIRT01000082">
    <property type="protein sequence ID" value="PYD64819.1"/>
    <property type="molecule type" value="Genomic_DNA"/>
</dbReference>
<accession>A0ABX5P6F8</accession>
<dbReference type="Proteomes" id="UP000247512">
    <property type="component" value="Unassembled WGS sequence"/>
</dbReference>
<dbReference type="RefSeq" id="WP_110571459.1">
    <property type="nucleotide sequence ID" value="NZ_CP134884.1"/>
</dbReference>
<comment type="caution">
    <text evidence="2">The sequence shown here is derived from an EMBL/GenBank/DDBJ whole genome shotgun (WGS) entry which is preliminary data.</text>
</comment>
<dbReference type="InterPro" id="IPR006448">
    <property type="entry name" value="Phage_term_ssu_P27"/>
</dbReference>
<gene>
    <name evidence="2" type="ORF">CDI09_17150</name>
</gene>
<evidence type="ECO:0008006" key="4">
    <source>
        <dbReference type="Google" id="ProtNLM"/>
    </source>
</evidence>
<feature type="region of interest" description="Disordered" evidence="1">
    <location>
        <begin position="89"/>
        <end position="109"/>
    </location>
</feature>
<reference evidence="2 3" key="1">
    <citation type="submission" date="2017-06" db="EMBL/GenBank/DDBJ databases">
        <title>A draft genome sequence of Komagataeibacter nataicola LMG 1536.</title>
        <authorList>
            <person name="Skraban J."/>
            <person name="Cleenwerck I."/>
            <person name="Vandamme P."/>
            <person name="Trcek J."/>
        </authorList>
    </citation>
    <scope>NUCLEOTIDE SEQUENCE [LARGE SCALE GENOMIC DNA]</scope>
    <source>
        <strain evidence="2 3">LMG 1536</strain>
    </source>
</reference>
<keyword evidence="3" id="KW-1185">Reference proteome</keyword>
<organism evidence="2 3">
    <name type="scientific">Komagataeibacter nataicola</name>
    <dbReference type="NCBI Taxonomy" id="265960"/>
    <lineage>
        <taxon>Bacteria</taxon>
        <taxon>Pseudomonadati</taxon>
        <taxon>Pseudomonadota</taxon>
        <taxon>Alphaproteobacteria</taxon>
        <taxon>Acetobacterales</taxon>
        <taxon>Acetobacteraceae</taxon>
        <taxon>Komagataeibacter</taxon>
    </lineage>
</organism>
<protein>
    <recommendedName>
        <fullName evidence="4">Terminase</fullName>
    </recommendedName>
</protein>